<dbReference type="EMBL" id="GBXI01009777">
    <property type="protein sequence ID" value="JAD04515.1"/>
    <property type="molecule type" value="Transcribed_RNA"/>
</dbReference>
<evidence type="ECO:0000313" key="2">
    <source>
        <dbReference type="EMBL" id="JAD04515.1"/>
    </source>
</evidence>
<gene>
    <name evidence="2" type="primary">Cdh23</name>
    <name evidence="2" type="ORF">g.7583</name>
</gene>
<keyword evidence="1" id="KW-0472">Membrane</keyword>
<organism evidence="2">
    <name type="scientific">Zeugodacus cucurbitae</name>
    <name type="common">Melon fruit fly</name>
    <name type="synonym">Bactrocera cucurbitae</name>
    <dbReference type="NCBI Taxonomy" id="28588"/>
    <lineage>
        <taxon>Eukaryota</taxon>
        <taxon>Metazoa</taxon>
        <taxon>Ecdysozoa</taxon>
        <taxon>Arthropoda</taxon>
        <taxon>Hexapoda</taxon>
        <taxon>Insecta</taxon>
        <taxon>Pterygota</taxon>
        <taxon>Neoptera</taxon>
        <taxon>Endopterygota</taxon>
        <taxon>Diptera</taxon>
        <taxon>Brachycera</taxon>
        <taxon>Muscomorpha</taxon>
        <taxon>Tephritoidea</taxon>
        <taxon>Tephritidae</taxon>
        <taxon>Zeugodacus</taxon>
        <taxon>Zeugodacus</taxon>
    </lineage>
</organism>
<keyword evidence="1" id="KW-0812">Transmembrane</keyword>
<protein>
    <submittedName>
        <fullName evidence="2">Cadherin-23</fullName>
    </submittedName>
</protein>
<keyword evidence="1" id="KW-1133">Transmembrane helix</keyword>
<feature type="transmembrane region" description="Helical" evidence="1">
    <location>
        <begin position="196"/>
        <end position="221"/>
    </location>
</feature>
<proteinExistence type="predicted"/>
<accession>A0A0A1X162</accession>
<evidence type="ECO:0000256" key="1">
    <source>
        <dbReference type="SAM" id="Phobius"/>
    </source>
</evidence>
<sequence>MDESSIEAVGVGIDDHKTKLFTMNYTTGVLALGNYISKDMHGFFEAKVVAKDTFDPPHRTIASIKIYIVSEKNRVKFVFLSSIVAIRNNVGFIREIFQEAYGYDTCNVDFIVDITNQVHSSIRRLDNSDTMVFITNVIAHFINNNDPVDGLEIQRHATDLAFVSKLQNILQKRQLILNDVPHLVSEKVSAPTVDNWVLIVLIAACTILALITLALILVFLLKIRALKRQIKAFEAPEFGSTASALNRHNIPNTNFFSVEGSNPVINPDNRELPLRGVYDQSSSSDENDDLYDLHDDPTFEMRSFEKKLDNTYERRSFNVTSVKEEMKKNSHGDIERF</sequence>
<reference evidence="2" key="1">
    <citation type="submission" date="2014-11" db="EMBL/GenBank/DDBJ databases">
        <authorList>
            <person name="Geib S."/>
        </authorList>
    </citation>
    <scope>NUCLEOTIDE SEQUENCE</scope>
</reference>
<name>A0A0A1X162_ZEUCU</name>
<reference evidence="2" key="2">
    <citation type="journal article" date="2015" name="Gigascience">
        <title>Reconstructing a comprehensive transcriptome assembly of a white-pupal translocated strain of the pest fruit fly Bactrocera cucurbitae.</title>
        <authorList>
            <person name="Sim S.B."/>
            <person name="Calla B."/>
            <person name="Hall B."/>
            <person name="DeRego T."/>
            <person name="Geib S.M."/>
        </authorList>
    </citation>
    <scope>NUCLEOTIDE SEQUENCE</scope>
</reference>
<dbReference type="AlphaFoldDB" id="A0A0A1X162"/>